<accession>A0A1Y1T771</accession>
<keyword evidence="5" id="KW-1185">Reference proteome</keyword>
<dbReference type="InterPro" id="IPR020476">
    <property type="entry name" value="Nudix_hydrolase"/>
</dbReference>
<name>A0A1Y1T771_9FLAO</name>
<sequence length="137" mass="15525">MMRAKIAVTVDNFVFYKIKDTYKIALVERKNEPFKGHWALPGGFVDQDEDLPDAAKRELQEETGLVVDKTQQIGTFGKPGRDPRGHTISVVYLSQINGEKDLIANDDAAKAEWFDIKDLPKLAFDHSEIVNFAKQFL</sequence>
<protein>
    <submittedName>
        <fullName evidence="4">NUDIX family hydrolase</fullName>
    </submittedName>
</protein>
<dbReference type="SUPFAM" id="SSF55811">
    <property type="entry name" value="Nudix"/>
    <property type="match status" value="1"/>
</dbReference>
<keyword evidence="1 2" id="KW-0378">Hydrolase</keyword>
<dbReference type="OrthoDB" id="9786141at2"/>
<organism evidence="4 5">
    <name type="scientific">Zunongwangia atlantica 22II14-10F7</name>
    <dbReference type="NCBI Taxonomy" id="1185767"/>
    <lineage>
        <taxon>Bacteria</taxon>
        <taxon>Pseudomonadati</taxon>
        <taxon>Bacteroidota</taxon>
        <taxon>Flavobacteriia</taxon>
        <taxon>Flavobacteriales</taxon>
        <taxon>Flavobacteriaceae</taxon>
        <taxon>Zunongwangia</taxon>
    </lineage>
</organism>
<feature type="domain" description="Nudix hydrolase" evidence="3">
    <location>
        <begin position="1"/>
        <end position="137"/>
    </location>
</feature>
<comment type="caution">
    <text evidence="4">The sequence shown here is derived from an EMBL/GenBank/DDBJ whole genome shotgun (WGS) entry which is preliminary data.</text>
</comment>
<dbReference type="PRINTS" id="PR00502">
    <property type="entry name" value="NUDIXFAMILY"/>
</dbReference>
<dbReference type="CDD" id="cd18873">
    <property type="entry name" value="NUDIX_NadM_like"/>
    <property type="match status" value="1"/>
</dbReference>
<dbReference type="Proteomes" id="UP000192746">
    <property type="component" value="Unassembled WGS sequence"/>
</dbReference>
<dbReference type="PROSITE" id="PS51462">
    <property type="entry name" value="NUDIX"/>
    <property type="match status" value="1"/>
</dbReference>
<dbReference type="Pfam" id="PF00293">
    <property type="entry name" value="NUDIX"/>
    <property type="match status" value="1"/>
</dbReference>
<dbReference type="Gene3D" id="3.90.79.10">
    <property type="entry name" value="Nucleoside Triphosphate Pyrophosphohydrolase"/>
    <property type="match status" value="1"/>
</dbReference>
<dbReference type="GO" id="GO:0016787">
    <property type="term" value="F:hydrolase activity"/>
    <property type="evidence" value="ECO:0007669"/>
    <property type="project" value="UniProtKB-KW"/>
</dbReference>
<dbReference type="PANTHER" id="PTHR43736">
    <property type="entry name" value="ADP-RIBOSE PYROPHOSPHATASE"/>
    <property type="match status" value="1"/>
</dbReference>
<evidence type="ECO:0000256" key="1">
    <source>
        <dbReference type="ARBA" id="ARBA00022801"/>
    </source>
</evidence>
<dbReference type="PANTHER" id="PTHR43736:SF1">
    <property type="entry name" value="DIHYDRONEOPTERIN TRIPHOSPHATE DIPHOSPHATASE"/>
    <property type="match status" value="1"/>
</dbReference>
<dbReference type="InterPro" id="IPR020084">
    <property type="entry name" value="NUDIX_hydrolase_CS"/>
</dbReference>
<evidence type="ECO:0000256" key="2">
    <source>
        <dbReference type="RuleBase" id="RU003476"/>
    </source>
</evidence>
<dbReference type="EMBL" id="ARYN01000004">
    <property type="protein sequence ID" value="ORL46552.1"/>
    <property type="molecule type" value="Genomic_DNA"/>
</dbReference>
<comment type="similarity">
    <text evidence="2">Belongs to the Nudix hydrolase family.</text>
</comment>
<evidence type="ECO:0000313" key="5">
    <source>
        <dbReference type="Proteomes" id="UP000192746"/>
    </source>
</evidence>
<proteinExistence type="inferred from homology"/>
<dbReference type="STRING" id="1185767.IIF7_05892"/>
<dbReference type="PROSITE" id="PS00893">
    <property type="entry name" value="NUDIX_BOX"/>
    <property type="match status" value="1"/>
</dbReference>
<gene>
    <name evidence="4" type="ORF">IIF7_05892</name>
</gene>
<evidence type="ECO:0000313" key="4">
    <source>
        <dbReference type="EMBL" id="ORL46552.1"/>
    </source>
</evidence>
<dbReference type="InterPro" id="IPR015797">
    <property type="entry name" value="NUDIX_hydrolase-like_dom_sf"/>
</dbReference>
<dbReference type="RefSeq" id="WP_139801275.1">
    <property type="nucleotide sequence ID" value="NZ_ARYN01000004.1"/>
</dbReference>
<dbReference type="AlphaFoldDB" id="A0A1Y1T771"/>
<evidence type="ECO:0000259" key="3">
    <source>
        <dbReference type="PROSITE" id="PS51462"/>
    </source>
</evidence>
<dbReference type="InterPro" id="IPR000086">
    <property type="entry name" value="NUDIX_hydrolase_dom"/>
</dbReference>
<reference evidence="4 5" key="1">
    <citation type="submission" date="2013-04" db="EMBL/GenBank/DDBJ databases">
        <title>Zunongwangia sp. 22II14-10F7 Genome Sequencing.</title>
        <authorList>
            <person name="Lai Q."/>
            <person name="Shao Z."/>
        </authorList>
    </citation>
    <scope>NUCLEOTIDE SEQUENCE [LARGE SCALE GENOMIC DNA]</scope>
    <source>
        <strain evidence="4 5">22II14-10F7</strain>
    </source>
</reference>